<dbReference type="AlphaFoldDB" id="A0A6N1CET2"/>
<proteinExistence type="predicted"/>
<dbReference type="RefSeq" id="WP_176688620.1">
    <property type="nucleotide sequence ID" value="NZ_CP048810.1"/>
</dbReference>
<keyword evidence="2" id="KW-1185">Reference proteome</keyword>
<dbReference type="Proteomes" id="UP000509545">
    <property type="component" value="Chromosome"/>
</dbReference>
<organism evidence="1 2">
    <name type="scientific">Pseudomonas bijieensis</name>
    <dbReference type="NCBI Taxonomy" id="2681983"/>
    <lineage>
        <taxon>Bacteria</taxon>
        <taxon>Pseudomonadati</taxon>
        <taxon>Pseudomonadota</taxon>
        <taxon>Gammaproteobacteria</taxon>
        <taxon>Pseudomonadales</taxon>
        <taxon>Pseudomonadaceae</taxon>
        <taxon>Pseudomonas</taxon>
    </lineage>
</organism>
<reference evidence="1 2" key="1">
    <citation type="submission" date="2020-02" db="EMBL/GenBank/DDBJ databases">
        <authorList>
            <person name="Liang J."/>
        </authorList>
    </citation>
    <scope>NUCLEOTIDE SEQUENCE [LARGE SCALE GENOMIC DNA]</scope>
    <source>
        <strain evidence="1 2">L22-9</strain>
    </source>
</reference>
<sequence length="113" mass="12673">MTTYAKPTLQDFPANEEVTIRLSKIETLTIEIPNADFEPNSSAQLTLDSKRVGAFATLTEGEESTPRKDVTLTLTNADLMAFEGKLVELRYEVSYEAGWDNDRSEPQMLRVEA</sequence>
<dbReference type="KEGG" id="pbz:GN234_13755"/>
<evidence type="ECO:0000313" key="2">
    <source>
        <dbReference type="Proteomes" id="UP000509545"/>
    </source>
</evidence>
<dbReference type="EMBL" id="CP048810">
    <property type="protein sequence ID" value="QKS82952.1"/>
    <property type="molecule type" value="Genomic_DNA"/>
</dbReference>
<accession>A0A6N1CET2</accession>
<evidence type="ECO:0000313" key="1">
    <source>
        <dbReference type="EMBL" id="QKS82952.1"/>
    </source>
</evidence>
<gene>
    <name evidence="1" type="ORF">GN234_13755</name>
</gene>
<protein>
    <submittedName>
        <fullName evidence="1">Uncharacterized protein</fullName>
    </submittedName>
</protein>
<name>A0A6N1CET2_9PSED</name>